<dbReference type="Proteomes" id="UP000290527">
    <property type="component" value="Unassembled WGS sequence"/>
</dbReference>
<accession>A0A401HRJ4</accession>
<gene>
    <name evidence="2" type="ORF">MHHB_P1073</name>
</gene>
<keyword evidence="3" id="KW-1185">Reference proteome</keyword>
<dbReference type="Gene3D" id="3.40.1380.20">
    <property type="entry name" value="Pyruvate kinase, C-terminal domain"/>
    <property type="match status" value="1"/>
</dbReference>
<dbReference type="OrthoDB" id="64834at2157"/>
<dbReference type="InterPro" id="IPR015074">
    <property type="entry name" value="DUF1867"/>
</dbReference>
<evidence type="ECO:0000259" key="1">
    <source>
        <dbReference type="Pfam" id="PF02887"/>
    </source>
</evidence>
<reference evidence="2 3" key="1">
    <citation type="journal article" date="2019" name="Int. J. Syst. Evol. Microbiol.">
        <title>Methanofervidicoccus abyssi gen. nov., sp. nov., a hydrogenotrophic methanogen, isolated from a hydrothermal vent chimney in the Mid-Cayman Spreading Center, the Caribbean Sea.</title>
        <authorList>
            <person name="Sakai S."/>
            <person name="Takaki Y."/>
            <person name="Miyazaki M."/>
            <person name="Ogawara M."/>
            <person name="Yanagawa K."/>
            <person name="Miyazaki J."/>
            <person name="Takai K."/>
        </authorList>
    </citation>
    <scope>NUCLEOTIDE SEQUENCE [LARGE SCALE GENOMIC DNA]</scope>
    <source>
        <strain evidence="2 3">HHB</strain>
    </source>
</reference>
<name>A0A401HRJ4_9EURY</name>
<proteinExistence type="predicted"/>
<dbReference type="AlphaFoldDB" id="A0A401HRJ4"/>
<dbReference type="InterPro" id="IPR036918">
    <property type="entry name" value="Pyrv_Knase_C_sf"/>
</dbReference>
<protein>
    <recommendedName>
        <fullName evidence="1">Pyruvate kinase C-terminal domain-containing protein</fullName>
    </recommendedName>
</protein>
<dbReference type="RefSeq" id="WP_192893829.1">
    <property type="nucleotide sequence ID" value="NZ_BFAX01000004.1"/>
</dbReference>
<dbReference type="PIRSF" id="PIRSF016138">
    <property type="entry name" value="UCP016138"/>
    <property type="match status" value="1"/>
</dbReference>
<evidence type="ECO:0000313" key="3">
    <source>
        <dbReference type="Proteomes" id="UP000290527"/>
    </source>
</evidence>
<dbReference type="InterPro" id="IPR015795">
    <property type="entry name" value="Pyrv_Knase_C"/>
</dbReference>
<feature type="domain" description="Pyruvate kinase C-terminal" evidence="1">
    <location>
        <begin position="20"/>
        <end position="170"/>
    </location>
</feature>
<evidence type="ECO:0000313" key="2">
    <source>
        <dbReference type="EMBL" id="GBF36843.1"/>
    </source>
</evidence>
<comment type="caution">
    <text evidence="2">The sequence shown here is derived from an EMBL/GenBank/DDBJ whole genome shotgun (WGS) entry which is preliminary data.</text>
</comment>
<dbReference type="EMBL" id="BFAX01000004">
    <property type="protein sequence ID" value="GBF36843.1"/>
    <property type="molecule type" value="Genomic_DNA"/>
</dbReference>
<sequence>MSIKKSIVYFERAGAQNTEETLKLAVERAQELNIKDIVVASSYGDTAKKLLDILEERSLPLNVVVVTYHQGFHEKDVITMSKETMEELKKRGAKIFMGPHALSGVERAISNKFGGAYPVEIIAHTLRTFGHGLKVCYEITLMAADGGLIKTKNDVIAIGGRSRGADTAVVIKPANLRNFFDIELREIICMPRDKRRMDE</sequence>
<dbReference type="Pfam" id="PF02887">
    <property type="entry name" value="PK_C"/>
    <property type="match status" value="1"/>
</dbReference>
<dbReference type="SUPFAM" id="SSF52935">
    <property type="entry name" value="PK C-terminal domain-like"/>
    <property type="match status" value="1"/>
</dbReference>
<organism evidence="2 3">
    <name type="scientific">Methanofervidicoccus abyssi</name>
    <dbReference type="NCBI Taxonomy" id="2082189"/>
    <lineage>
        <taxon>Archaea</taxon>
        <taxon>Methanobacteriati</taxon>
        <taxon>Methanobacteriota</taxon>
        <taxon>Methanomada group</taxon>
        <taxon>Methanococci</taxon>
        <taxon>Methanococcales</taxon>
        <taxon>Methanofervidicoccus</taxon>
    </lineage>
</organism>